<dbReference type="AlphaFoldDB" id="X1T914"/>
<dbReference type="GO" id="GO:0006353">
    <property type="term" value="P:DNA-templated transcription termination"/>
    <property type="evidence" value="ECO:0007669"/>
    <property type="project" value="InterPro"/>
</dbReference>
<evidence type="ECO:0000256" key="1">
    <source>
        <dbReference type="ARBA" id="ARBA00022884"/>
    </source>
</evidence>
<keyword evidence="1" id="KW-0694">RNA-binding</keyword>
<protein>
    <recommendedName>
        <fullName evidence="2">Transcription factor NusA N-terminal domain-containing protein</fullName>
    </recommendedName>
</protein>
<proteinExistence type="predicted"/>
<dbReference type="PANTHER" id="PTHR22648">
    <property type="entry name" value="TRANSCRIPTION TERMINATION FACTOR NUSA"/>
    <property type="match status" value="1"/>
</dbReference>
<evidence type="ECO:0000259" key="2">
    <source>
        <dbReference type="Pfam" id="PF08529"/>
    </source>
</evidence>
<reference evidence="3" key="1">
    <citation type="journal article" date="2014" name="Front. Microbiol.">
        <title>High frequency of phylogenetically diverse reductive dehalogenase-homologous genes in deep subseafloor sedimentary metagenomes.</title>
        <authorList>
            <person name="Kawai M."/>
            <person name="Futagami T."/>
            <person name="Toyoda A."/>
            <person name="Takaki Y."/>
            <person name="Nishi S."/>
            <person name="Hori S."/>
            <person name="Arai W."/>
            <person name="Tsubouchi T."/>
            <person name="Morono Y."/>
            <person name="Uchiyama I."/>
            <person name="Ito T."/>
            <person name="Fujiyama A."/>
            <person name="Inagaki F."/>
            <person name="Takami H."/>
        </authorList>
    </citation>
    <scope>NUCLEOTIDE SEQUENCE</scope>
    <source>
        <strain evidence="3">Expedition CK06-06</strain>
    </source>
</reference>
<dbReference type="GO" id="GO:0003723">
    <property type="term" value="F:RNA binding"/>
    <property type="evidence" value="ECO:0007669"/>
    <property type="project" value="UniProtKB-KW"/>
</dbReference>
<evidence type="ECO:0000313" key="3">
    <source>
        <dbReference type="EMBL" id="GAI84010.1"/>
    </source>
</evidence>
<feature type="non-terminal residue" evidence="3">
    <location>
        <position position="73"/>
    </location>
</feature>
<comment type="caution">
    <text evidence="3">The sequence shown here is derived from an EMBL/GenBank/DDBJ whole genome shotgun (WGS) entry which is preliminary data.</text>
</comment>
<dbReference type="GO" id="GO:0031564">
    <property type="term" value="P:transcription antitermination"/>
    <property type="evidence" value="ECO:0007669"/>
    <property type="project" value="InterPro"/>
</dbReference>
<dbReference type="SUPFAM" id="SSF69705">
    <property type="entry name" value="Transcription factor NusA, N-terminal domain"/>
    <property type="match status" value="1"/>
</dbReference>
<dbReference type="GO" id="GO:0005829">
    <property type="term" value="C:cytosol"/>
    <property type="evidence" value="ECO:0007669"/>
    <property type="project" value="TreeGrafter"/>
</dbReference>
<dbReference type="Pfam" id="PF08529">
    <property type="entry name" value="NusA_N"/>
    <property type="match status" value="1"/>
</dbReference>
<dbReference type="EMBL" id="BARW01013834">
    <property type="protein sequence ID" value="GAI84010.1"/>
    <property type="molecule type" value="Genomic_DNA"/>
</dbReference>
<name>X1T914_9ZZZZ</name>
<organism evidence="3">
    <name type="scientific">marine sediment metagenome</name>
    <dbReference type="NCBI Taxonomy" id="412755"/>
    <lineage>
        <taxon>unclassified sequences</taxon>
        <taxon>metagenomes</taxon>
        <taxon>ecological metagenomes</taxon>
    </lineage>
</organism>
<dbReference type="GO" id="GO:0003700">
    <property type="term" value="F:DNA-binding transcription factor activity"/>
    <property type="evidence" value="ECO:0007669"/>
    <property type="project" value="InterPro"/>
</dbReference>
<sequence>MNVNLAKILDEIEKEKGISKDILIEAIESAIISAYKKNYTGNLDNIEIDISKDSGKIKVFTKKTIVGKITEPS</sequence>
<gene>
    <name evidence="3" type="ORF">S12H4_25042</name>
</gene>
<dbReference type="InterPro" id="IPR013735">
    <property type="entry name" value="TF_NusA_N"/>
</dbReference>
<dbReference type="PANTHER" id="PTHR22648:SF0">
    <property type="entry name" value="TRANSCRIPTION TERMINATION_ANTITERMINATION PROTEIN NUSA"/>
    <property type="match status" value="1"/>
</dbReference>
<dbReference type="Gene3D" id="3.30.1480.10">
    <property type="entry name" value="NusA, N-terminal domain"/>
    <property type="match status" value="1"/>
</dbReference>
<dbReference type="InterPro" id="IPR036555">
    <property type="entry name" value="NusA_N_sf"/>
</dbReference>
<dbReference type="InterPro" id="IPR030842">
    <property type="entry name" value="TF_NusA_bacterial"/>
</dbReference>
<feature type="domain" description="Transcription factor NusA N-terminal" evidence="2">
    <location>
        <begin position="5"/>
        <end position="69"/>
    </location>
</feature>
<accession>X1T914</accession>